<sequence>MVPQRKTAAGPMAPSSMKASKKSIAVSSTKSNVPEKEVITVHTSTPSVEKRSARAEQSQIYQGEYTEDLNDIAAGFTDGTIRLFNCSTGICSHSLVDDECRAYPGPVTAIKHRPVSKAAPITNILLSSC</sequence>
<name>A0A0L7KS17_OPEBR</name>
<evidence type="ECO:0000256" key="1">
    <source>
        <dbReference type="SAM" id="MobiDB-lite"/>
    </source>
</evidence>
<evidence type="ECO:0000313" key="2">
    <source>
        <dbReference type="EMBL" id="KOB65856.1"/>
    </source>
</evidence>
<feature type="compositionally biased region" description="Low complexity" evidence="1">
    <location>
        <begin position="13"/>
        <end position="31"/>
    </location>
</feature>
<dbReference type="InterPro" id="IPR015943">
    <property type="entry name" value="WD40/YVTN_repeat-like_dom_sf"/>
</dbReference>
<comment type="caution">
    <text evidence="2">The sequence shown here is derived from an EMBL/GenBank/DDBJ whole genome shotgun (WGS) entry which is preliminary data.</text>
</comment>
<dbReference type="SUPFAM" id="SSF50978">
    <property type="entry name" value="WD40 repeat-like"/>
    <property type="match status" value="1"/>
</dbReference>
<organism evidence="2 3">
    <name type="scientific">Operophtera brumata</name>
    <name type="common">Winter moth</name>
    <name type="synonym">Phalaena brumata</name>
    <dbReference type="NCBI Taxonomy" id="104452"/>
    <lineage>
        <taxon>Eukaryota</taxon>
        <taxon>Metazoa</taxon>
        <taxon>Ecdysozoa</taxon>
        <taxon>Arthropoda</taxon>
        <taxon>Hexapoda</taxon>
        <taxon>Insecta</taxon>
        <taxon>Pterygota</taxon>
        <taxon>Neoptera</taxon>
        <taxon>Endopterygota</taxon>
        <taxon>Lepidoptera</taxon>
        <taxon>Glossata</taxon>
        <taxon>Ditrysia</taxon>
        <taxon>Geometroidea</taxon>
        <taxon>Geometridae</taxon>
        <taxon>Larentiinae</taxon>
        <taxon>Operophtera</taxon>
    </lineage>
</organism>
<proteinExistence type="predicted"/>
<dbReference type="Proteomes" id="UP000037510">
    <property type="component" value="Unassembled WGS sequence"/>
</dbReference>
<dbReference type="Gene3D" id="2.130.10.10">
    <property type="entry name" value="YVTN repeat-like/Quinoprotein amine dehydrogenase"/>
    <property type="match status" value="1"/>
</dbReference>
<accession>A0A0L7KS17</accession>
<evidence type="ECO:0000313" key="3">
    <source>
        <dbReference type="Proteomes" id="UP000037510"/>
    </source>
</evidence>
<feature type="region of interest" description="Disordered" evidence="1">
    <location>
        <begin position="1"/>
        <end position="55"/>
    </location>
</feature>
<dbReference type="EMBL" id="JTDY01006591">
    <property type="protein sequence ID" value="KOB65856.1"/>
    <property type="molecule type" value="Genomic_DNA"/>
</dbReference>
<reference evidence="2 3" key="1">
    <citation type="journal article" date="2015" name="Genome Biol. Evol.">
        <title>The genome of winter moth (Operophtera brumata) provides a genomic perspective on sexual dimorphism and phenology.</title>
        <authorList>
            <person name="Derks M.F."/>
            <person name="Smit S."/>
            <person name="Salis L."/>
            <person name="Schijlen E."/>
            <person name="Bossers A."/>
            <person name="Mateman C."/>
            <person name="Pijl A.S."/>
            <person name="de Ridder D."/>
            <person name="Groenen M.A."/>
            <person name="Visser M.E."/>
            <person name="Megens H.J."/>
        </authorList>
    </citation>
    <scope>NUCLEOTIDE SEQUENCE [LARGE SCALE GENOMIC DNA]</scope>
    <source>
        <strain evidence="2">WM2013NL</strain>
        <tissue evidence="2">Head and thorax</tissue>
    </source>
</reference>
<gene>
    <name evidence="2" type="ORF">OBRU01_22142</name>
</gene>
<protein>
    <submittedName>
        <fullName evidence="2">Ribosome biogenesis protein YTM1</fullName>
    </submittedName>
</protein>
<dbReference type="InterPro" id="IPR036322">
    <property type="entry name" value="WD40_repeat_dom_sf"/>
</dbReference>
<keyword evidence="3" id="KW-1185">Reference proteome</keyword>
<dbReference type="AlphaFoldDB" id="A0A0L7KS17"/>